<keyword evidence="1" id="KW-0472">Membrane</keyword>
<dbReference type="Proteomes" id="UP000547444">
    <property type="component" value="Unassembled WGS sequence"/>
</dbReference>
<dbReference type="InterPro" id="IPR049458">
    <property type="entry name" value="EpsG-like"/>
</dbReference>
<evidence type="ECO:0000313" key="3">
    <source>
        <dbReference type="Proteomes" id="UP000547444"/>
    </source>
</evidence>
<protein>
    <recommendedName>
        <fullName evidence="4">EpsG family protein</fullName>
    </recommendedName>
</protein>
<gene>
    <name evidence="2" type="ORF">FHU31_000601</name>
</gene>
<accession>A0A7X5TVS1</accession>
<feature type="transmembrane region" description="Helical" evidence="1">
    <location>
        <begin position="201"/>
        <end position="221"/>
    </location>
</feature>
<feature type="transmembrane region" description="Helical" evidence="1">
    <location>
        <begin position="132"/>
        <end position="159"/>
    </location>
</feature>
<feature type="transmembrane region" description="Helical" evidence="1">
    <location>
        <begin position="325"/>
        <end position="344"/>
    </location>
</feature>
<feature type="transmembrane region" description="Helical" evidence="1">
    <location>
        <begin position="299"/>
        <end position="318"/>
    </location>
</feature>
<evidence type="ECO:0000256" key="1">
    <source>
        <dbReference type="SAM" id="Phobius"/>
    </source>
</evidence>
<feature type="transmembrane region" description="Helical" evidence="1">
    <location>
        <begin position="102"/>
        <end position="120"/>
    </location>
</feature>
<sequence>MIVYGVAALLSMILASALNVRSWDQIDVRRPLVYIPLLPFLAVAVLRSGVGKDTVGEWSTYPRIFEFVESGHSYSDVFSVIRIEPLYYALNWAVTWCGGDAFVIYAIMSAIFLIFMYRFIIEKSTNVPLSLLLLFASDLYMFALTGIRQAAACGIAFYALKYAQSRQPSKYFAWIAVATGFHFTALVFVLLYFFTRRRVTPAGVTILILTGIALALSPGIVREFNSIYYGAVYFGSKWDYSNFNLVPTLITTFVALAALIQSRKIVDRDPSMQLFINITLVNCFLMAISSLLITPIRLYYLFIPAAFVLVPAILESIPYGRQRELVRPAVGAILIAILSLQMVYEVSISNDAYGTWSYQWVFGKETNA</sequence>
<comment type="caution">
    <text evidence="2">The sequence shown here is derived from an EMBL/GenBank/DDBJ whole genome shotgun (WGS) entry which is preliminary data.</text>
</comment>
<reference evidence="2 3" key="1">
    <citation type="submission" date="2020-03" db="EMBL/GenBank/DDBJ databases">
        <title>Sequencing the genomes of 1000 actinobacteria strains.</title>
        <authorList>
            <person name="Klenk H.-P."/>
        </authorList>
    </citation>
    <scope>NUCLEOTIDE SEQUENCE [LARGE SCALE GENOMIC DNA]</scope>
    <source>
        <strain evidence="2 3">DSM 44556</strain>
    </source>
</reference>
<keyword evidence="1" id="KW-1133">Transmembrane helix</keyword>
<evidence type="ECO:0000313" key="2">
    <source>
        <dbReference type="EMBL" id="NIH93645.1"/>
    </source>
</evidence>
<keyword evidence="1" id="KW-0812">Transmembrane</keyword>
<evidence type="ECO:0008006" key="4">
    <source>
        <dbReference type="Google" id="ProtNLM"/>
    </source>
</evidence>
<dbReference type="EMBL" id="JAANOW010000001">
    <property type="protein sequence ID" value="NIH93645.1"/>
    <property type="molecule type" value="Genomic_DNA"/>
</dbReference>
<dbReference type="Pfam" id="PF14897">
    <property type="entry name" value="EpsG"/>
    <property type="match status" value="1"/>
</dbReference>
<dbReference type="AlphaFoldDB" id="A0A7X5TVS1"/>
<feature type="transmembrane region" description="Helical" evidence="1">
    <location>
        <begin position="32"/>
        <end position="50"/>
    </location>
</feature>
<keyword evidence="3" id="KW-1185">Reference proteome</keyword>
<feature type="transmembrane region" description="Helical" evidence="1">
    <location>
        <begin position="171"/>
        <end position="194"/>
    </location>
</feature>
<proteinExistence type="predicted"/>
<dbReference type="RefSeq" id="WP_167155741.1">
    <property type="nucleotide sequence ID" value="NZ_JAANOW010000001.1"/>
</dbReference>
<organism evidence="2 3">
    <name type="scientific">Mycolicibacterium fluoranthenivorans</name>
    <dbReference type="NCBI Taxonomy" id="258505"/>
    <lineage>
        <taxon>Bacteria</taxon>
        <taxon>Bacillati</taxon>
        <taxon>Actinomycetota</taxon>
        <taxon>Actinomycetes</taxon>
        <taxon>Mycobacteriales</taxon>
        <taxon>Mycobacteriaceae</taxon>
        <taxon>Mycolicibacterium</taxon>
    </lineage>
</organism>
<name>A0A7X5TVS1_9MYCO</name>
<feature type="transmembrane region" description="Helical" evidence="1">
    <location>
        <begin position="272"/>
        <end position="293"/>
    </location>
</feature>
<feature type="transmembrane region" description="Helical" evidence="1">
    <location>
        <begin position="241"/>
        <end position="260"/>
    </location>
</feature>